<evidence type="ECO:0000256" key="5">
    <source>
        <dbReference type="ARBA" id="ARBA00022490"/>
    </source>
</evidence>
<evidence type="ECO:0000313" key="14">
    <source>
        <dbReference type="Proteomes" id="UP000285301"/>
    </source>
</evidence>
<dbReference type="PANTHER" id="PTHR13298">
    <property type="entry name" value="CYTOSOLIC REGULATOR PIANISSIMO"/>
    <property type="match status" value="1"/>
</dbReference>
<feature type="region of interest" description="Disordered" evidence="9">
    <location>
        <begin position="1491"/>
        <end position="1550"/>
    </location>
</feature>
<comment type="similarity">
    <text evidence="4">Belongs to the RICTOR family.</text>
</comment>
<evidence type="ECO:0000256" key="8">
    <source>
        <dbReference type="ARBA" id="ARBA00023242"/>
    </source>
</evidence>
<proteinExistence type="inferred from homology"/>
<dbReference type="GO" id="GO:0051897">
    <property type="term" value="P:positive regulation of phosphatidylinositol 3-kinase/protein kinase B signal transduction"/>
    <property type="evidence" value="ECO:0007669"/>
    <property type="project" value="TreeGrafter"/>
</dbReference>
<feature type="domain" description="UBX" evidence="10">
    <location>
        <begin position="327"/>
        <end position="404"/>
    </location>
</feature>
<dbReference type="InterPro" id="IPR005637">
    <property type="entry name" value="TAP_C_dom"/>
</dbReference>
<evidence type="ECO:0000256" key="1">
    <source>
        <dbReference type="ARBA" id="ARBA00004123"/>
    </source>
</evidence>
<evidence type="ECO:0000259" key="11">
    <source>
        <dbReference type="PROSITE" id="PS51281"/>
    </source>
</evidence>
<feature type="region of interest" description="Disordered" evidence="9">
    <location>
        <begin position="88"/>
        <end position="161"/>
    </location>
</feature>
<dbReference type="InterPro" id="IPR028267">
    <property type="entry name" value="Pianissimo_N"/>
</dbReference>
<evidence type="ECO:0000256" key="3">
    <source>
        <dbReference type="ARBA" id="ARBA00004555"/>
    </source>
</evidence>
<dbReference type="InterPro" id="IPR029452">
    <property type="entry name" value="RICTOR_V"/>
</dbReference>
<dbReference type="CDD" id="cd14348">
    <property type="entry name" value="UBA_p47"/>
    <property type="match status" value="1"/>
</dbReference>
<feature type="domain" description="TAP-C" evidence="11">
    <location>
        <begin position="27"/>
        <end position="82"/>
    </location>
</feature>
<dbReference type="OrthoDB" id="271111at2759"/>
<dbReference type="CDD" id="cd01770">
    <property type="entry name" value="UBX_UBXN2"/>
    <property type="match status" value="1"/>
</dbReference>
<dbReference type="InterPro" id="IPR001012">
    <property type="entry name" value="UBX_dom"/>
</dbReference>
<dbReference type="Gene3D" id="3.10.20.90">
    <property type="entry name" value="Phosphatidylinositol 3-kinase Catalytic Subunit, Chain A, domain 1"/>
    <property type="match status" value="1"/>
</dbReference>
<keyword evidence="8" id="KW-0539">Nucleus</keyword>
<feature type="compositionally biased region" description="Low complexity" evidence="9">
    <location>
        <begin position="1662"/>
        <end position="1676"/>
    </location>
</feature>
<dbReference type="InterPro" id="IPR028268">
    <property type="entry name" value="Pianissimo_fam"/>
</dbReference>
<keyword evidence="7" id="KW-0206">Cytoskeleton</keyword>
<dbReference type="Pfam" id="PF14663">
    <property type="entry name" value="RasGEF_N_2"/>
    <property type="match status" value="1"/>
</dbReference>
<dbReference type="InterPro" id="IPR036241">
    <property type="entry name" value="NSFL1C_SEP_dom_sf"/>
</dbReference>
<dbReference type="SMART" id="SM01307">
    <property type="entry name" value="RICTOR_M"/>
    <property type="match status" value="1"/>
</dbReference>
<dbReference type="InterPro" id="IPR009060">
    <property type="entry name" value="UBA-like_sf"/>
</dbReference>
<dbReference type="Gene3D" id="3.30.420.210">
    <property type="entry name" value="SEP domain"/>
    <property type="match status" value="1"/>
</dbReference>
<dbReference type="SMART" id="SM00166">
    <property type="entry name" value="UBX"/>
    <property type="match status" value="1"/>
</dbReference>
<evidence type="ECO:0000313" key="13">
    <source>
        <dbReference type="EMBL" id="RWS09454.1"/>
    </source>
</evidence>
<dbReference type="SUPFAM" id="SSF46934">
    <property type="entry name" value="UBA-like"/>
    <property type="match status" value="1"/>
</dbReference>
<evidence type="ECO:0000259" key="12">
    <source>
        <dbReference type="PROSITE" id="PS51399"/>
    </source>
</evidence>
<dbReference type="SMART" id="SM01303">
    <property type="entry name" value="RasGEF_N_2"/>
    <property type="match status" value="1"/>
</dbReference>
<dbReference type="InterPro" id="IPR012989">
    <property type="entry name" value="SEP_domain"/>
</dbReference>
<keyword evidence="5" id="KW-0963">Cytoplasm</keyword>
<dbReference type="GO" id="GO:0005634">
    <property type="term" value="C:nucleus"/>
    <property type="evidence" value="ECO:0007669"/>
    <property type="project" value="UniProtKB-SubCell"/>
</dbReference>
<accession>A0A443R2F9</accession>
<dbReference type="STRING" id="1965070.A0A443R2F9"/>
<evidence type="ECO:0000256" key="7">
    <source>
        <dbReference type="ARBA" id="ARBA00023212"/>
    </source>
</evidence>
<dbReference type="PROSITE" id="PS50033">
    <property type="entry name" value="UBX"/>
    <property type="match status" value="1"/>
</dbReference>
<evidence type="ECO:0000259" key="10">
    <source>
        <dbReference type="PROSITE" id="PS50033"/>
    </source>
</evidence>
<dbReference type="EMBL" id="NCKU01002495">
    <property type="protein sequence ID" value="RWS09454.1"/>
    <property type="molecule type" value="Genomic_DNA"/>
</dbReference>
<dbReference type="GO" id="GO:0043539">
    <property type="term" value="F:protein serine/threonine kinase activator activity"/>
    <property type="evidence" value="ECO:0007669"/>
    <property type="project" value="TreeGrafter"/>
</dbReference>
<feature type="compositionally biased region" description="Polar residues" evidence="9">
    <location>
        <begin position="1503"/>
        <end position="1535"/>
    </location>
</feature>
<gene>
    <name evidence="13" type="ORF">B4U79_01020</name>
</gene>
<dbReference type="InterPro" id="IPR029071">
    <property type="entry name" value="Ubiquitin-like_domsf"/>
</dbReference>
<protein>
    <submittedName>
        <fullName evidence="13">Rapamycin-insensitive companion of mTOR-like isoform X1</fullName>
    </submittedName>
</protein>
<dbReference type="InterPro" id="IPR016024">
    <property type="entry name" value="ARM-type_fold"/>
</dbReference>
<dbReference type="GO" id="GO:0031932">
    <property type="term" value="C:TORC2 complex"/>
    <property type="evidence" value="ECO:0007669"/>
    <property type="project" value="InterPro"/>
</dbReference>
<dbReference type="GO" id="GO:0051028">
    <property type="term" value="P:mRNA transport"/>
    <property type="evidence" value="ECO:0007669"/>
    <property type="project" value="InterPro"/>
</dbReference>
<dbReference type="GO" id="GO:0005813">
    <property type="term" value="C:centrosome"/>
    <property type="evidence" value="ECO:0007669"/>
    <property type="project" value="UniProtKB-SubCell"/>
</dbReference>
<dbReference type="SMART" id="SM01308">
    <property type="entry name" value="RICTOR_N"/>
    <property type="match status" value="1"/>
</dbReference>
<feature type="region of interest" description="Disordered" evidence="9">
    <location>
        <begin position="1804"/>
        <end position="1826"/>
    </location>
</feature>
<dbReference type="PROSITE" id="PS51281">
    <property type="entry name" value="TAP_C"/>
    <property type="match status" value="1"/>
</dbReference>
<dbReference type="PANTHER" id="PTHR13298:SF11">
    <property type="entry name" value="RAPAMYCIN-INSENSITIVE COMPANION OF MTOR"/>
    <property type="match status" value="1"/>
</dbReference>
<dbReference type="Pfam" id="PF14664">
    <property type="entry name" value="RICTOR_N"/>
    <property type="match status" value="1"/>
</dbReference>
<dbReference type="GO" id="GO:0038203">
    <property type="term" value="P:TORC2 signaling"/>
    <property type="evidence" value="ECO:0007669"/>
    <property type="project" value="TreeGrafter"/>
</dbReference>
<comment type="caution">
    <text evidence="13">The sequence shown here is derived from an EMBL/GenBank/DDBJ whole genome shotgun (WGS) entry which is preliminary data.</text>
</comment>
<organism evidence="13 14">
    <name type="scientific">Dinothrombium tinctorium</name>
    <dbReference type="NCBI Taxonomy" id="1965070"/>
    <lineage>
        <taxon>Eukaryota</taxon>
        <taxon>Metazoa</taxon>
        <taxon>Ecdysozoa</taxon>
        <taxon>Arthropoda</taxon>
        <taxon>Chelicerata</taxon>
        <taxon>Arachnida</taxon>
        <taxon>Acari</taxon>
        <taxon>Acariformes</taxon>
        <taxon>Trombidiformes</taxon>
        <taxon>Prostigmata</taxon>
        <taxon>Anystina</taxon>
        <taxon>Parasitengona</taxon>
        <taxon>Trombidioidea</taxon>
        <taxon>Trombidiidae</taxon>
        <taxon>Dinothrombium</taxon>
    </lineage>
</organism>
<dbReference type="SMART" id="SM00553">
    <property type="entry name" value="SEP"/>
    <property type="match status" value="1"/>
</dbReference>
<feature type="region of interest" description="Disordered" evidence="9">
    <location>
        <begin position="1654"/>
        <end position="1680"/>
    </location>
</feature>
<dbReference type="Pfam" id="PF00789">
    <property type="entry name" value="UBX"/>
    <property type="match status" value="1"/>
</dbReference>
<dbReference type="SUPFAM" id="SSF48371">
    <property type="entry name" value="ARM repeat"/>
    <property type="match status" value="2"/>
</dbReference>
<evidence type="ECO:0000256" key="6">
    <source>
        <dbReference type="ARBA" id="ARBA00023034"/>
    </source>
</evidence>
<dbReference type="InterPro" id="IPR029451">
    <property type="entry name" value="RICTOR_M"/>
</dbReference>
<dbReference type="SUPFAM" id="SSF54236">
    <property type="entry name" value="Ubiquitin-like"/>
    <property type="match status" value="1"/>
</dbReference>
<dbReference type="PROSITE" id="PS51399">
    <property type="entry name" value="SEP"/>
    <property type="match status" value="1"/>
</dbReference>
<comment type="subcellular location">
    <subcellularLocation>
        <location evidence="2">Cytoplasm</location>
        <location evidence="2">Cytoskeleton</location>
        <location evidence="2">Microtubule organizing center</location>
        <location evidence="2">Centrosome</location>
    </subcellularLocation>
    <subcellularLocation>
        <location evidence="3">Golgi apparatus</location>
    </subcellularLocation>
    <subcellularLocation>
        <location evidence="1">Nucleus</location>
    </subcellularLocation>
</comment>
<dbReference type="Proteomes" id="UP000285301">
    <property type="component" value="Unassembled WGS sequence"/>
</dbReference>
<name>A0A443R2F9_9ACAR</name>
<dbReference type="InterPro" id="IPR029453">
    <property type="entry name" value="Rictor_IV"/>
</dbReference>
<dbReference type="FunFam" id="3.30.420.210:FF:000001">
    <property type="entry name" value="NSFL1 (P97) cofactor (P47)"/>
    <property type="match status" value="1"/>
</dbReference>
<evidence type="ECO:0000256" key="4">
    <source>
        <dbReference type="ARBA" id="ARBA00008878"/>
    </source>
</evidence>
<dbReference type="Pfam" id="PF14555">
    <property type="entry name" value="UBA_4"/>
    <property type="match status" value="1"/>
</dbReference>
<feature type="region of interest" description="Disordered" evidence="9">
    <location>
        <begin position="1563"/>
        <end position="1596"/>
    </location>
</feature>
<keyword evidence="14" id="KW-1185">Reference proteome</keyword>
<feature type="region of interest" description="Disordered" evidence="9">
    <location>
        <begin position="1913"/>
        <end position="1933"/>
    </location>
</feature>
<dbReference type="GO" id="GO:0005794">
    <property type="term" value="C:Golgi apparatus"/>
    <property type="evidence" value="ECO:0007669"/>
    <property type="project" value="UniProtKB-SubCell"/>
</dbReference>
<dbReference type="Pfam" id="PF14666">
    <property type="entry name" value="RICTOR_M"/>
    <property type="match status" value="1"/>
</dbReference>
<sequence>MRTDASITEANTICEAVNEALAMDETSNREELISEFCAITSVTRERAQLYLESTGWNIDLATRSFFEQEDEDIEQTAAYTKHLLESEDDVQIIEHTSNPSPPPMEDKRPKADKNRDRIATLSSFRKESSSSDEEGQAYYAGGSEHSGQQMLGPSKKKDPNDIIQNLFNSAKEQGAKVVDASEQLPSQRPSFSGVGHKLGSDVNESSIIPDEQSNSQPPPVFLCLKMWRNGFSVDDGPLRAYEDPNSREFLESIKKGEIPRELIHGARGGEVNLNMEDHRHEDFVPPKKAVQAFSGKGFRLGAAAPEMVQISNQSEIRNEPSDIKIDETKPTTNVQVRLSDGSRLVLKLNLTHTIRDIRKHICSARPAYSSQPFILKTAFPNKELTEEDMTVEDAKLQNADETIAKKKPYFSIGAKPRVNLREILWHIVKKDGISKGQKLAYLNCFTKFCTKVTDLTPVSVGFTLDEIFCCLRVSLFHDSVEVRAAGFRAMRYLLQNEDAVESLFRTNIEYLICRSIDIMLDNKTERIQGLRLVRKLLSLNPKRFPSSIARCLVAIGKDGMQERDLITRTALATLSELLLLNPILCAECGGISAILDSILQGNQSHHISEALISSILYLLNSPSYRYLIRADQDLQHFVAPFTDCHFTLPSISAPKGVQGTDNFVETAEQIESKFCAAKNALISILRSWTGIIYLCRCVTESQGLNGLQSLIEMLHLPYAETRRHLMELIFELFYLPIPEYTDDFNVALLSSHPSTMQESWQLYDGFVASEGRAILSHISKYRQNLIDNYLAILLYAFIYYGVLDGLVSVITIPNSAHNSVRATILIGELLHLCSQILPPEIAQRCHSLPKLVDAATSVNSSAEQRNTATAAISNLHRFHVMKKHPIVPCSLYLDQLLQFCSPFSRRRFYNSAISKSKLRQYLRKEGDDEIVLASIKDSQVLNRDYTNWDWSLIGSILKWPGDSFKKFEDSIHKNFIKKLLNFYKPTSKLFSHIDNSDERGREYCVVGCHLIDFLLEAEESKAFDYIDEFLMDLGLCFVQITVENAPSNAILSPTRMLSTLSHSYFLFIGRLSNSNKGRKLLEKAGIYQYLLDLISLSSHEAYMKLIVSSLDYTQEGHFTRTLLTKVLTATSESARLYATNYMGVLLRAGVQDFRKWALELLAQQLCDKNPAVVIAAAEIMDEALESEENLESLIQLRPSLLHIGDRGLLLLIRYLSSINGFKFLSEANFLSYEIERWRKTFNFKYVKIVEDLLNETLTYHQRSEDGTYGRRMDRKNTTKKSAFVPPHLYGQLAKHQEGIQILLKEDLLTPIYFAIREADFSTEMKILTLKAALWAVGHVASSSLGFQLIFESEIISCIIAMAAQAPVLSIRGTCFYVLGLIASTSDGADYLKDFGWEAVRHSHNEKWPLVKRVDKMENIYSPLGKRSHTLSSSSAGTRVSDLFVYLSGTSKGFKSVDSFVFNESQIDEESDILYSSLPVLESEKLFRNMKKGDGDEQMLKPQKQLSRVSSLSPQHYSTIMETRPRSSSDCQQRVSNEAPVDIDDSDGSSGIWIKERSNESVLQSVGSSDLENVSIPKPEKNDSGLVYDSSTSTNPQNMMHVVNAEKLTPPMMQSLAHRRKMMSLSAQSSFGPRRKISDPLGFVHFNAYQTFINPRHERTESNESSGKSRSGSFADSTSGVSSCDSTMTAGAFGQSYFQKLSPIASMSSISNNTSFSGLKSAIFTHCTLPRKNSGLLFGSPTEPDSPVSFDSIPSAIDASGYATLRAIQRKRIESLGMHYHSFSSDDPLQNGGVSDLFNSDMESVTSSRKSLPEDTEQLQENFPTESSESQKYMGLCLPLTLEFLFIAPSDGFSKKLDDESIIANYEFKTHLEKLPPEVLMFNNGLELHNEFNCLSCCKVSRNTPLISIWESEDTANNGQIPPPDPSMKRSSSKRKLTLSTDVEHVGSSFTSSSSVEGGGSATLYEDSVTNHVLRRREILRCVTNLSASVAFCSKASEQGLLILKQKYPQAFQDICLYSEVSLHLASYGFRLPARRFLQELFLDLTFDQLYVDAEAIVLKNTSNSESAACVETIETVVDVAKERSNTPQPDISV</sequence>
<feature type="domain" description="SEP" evidence="12">
    <location>
        <begin position="219"/>
        <end position="284"/>
    </location>
</feature>
<feature type="compositionally biased region" description="Basic and acidic residues" evidence="9">
    <location>
        <begin position="104"/>
        <end position="129"/>
    </location>
</feature>
<evidence type="ECO:0000256" key="2">
    <source>
        <dbReference type="ARBA" id="ARBA00004300"/>
    </source>
</evidence>
<dbReference type="Pfam" id="PF14668">
    <property type="entry name" value="RICTOR_V"/>
    <property type="match status" value="1"/>
</dbReference>
<dbReference type="SUPFAM" id="SSF102848">
    <property type="entry name" value="NSFL1 (p97 ATPase) cofactor p47, SEP domain"/>
    <property type="match status" value="1"/>
</dbReference>
<reference evidence="13 14" key="1">
    <citation type="journal article" date="2018" name="Gigascience">
        <title>Genomes of trombidid mites reveal novel predicted allergens and laterally-transferred genes associated with secondary metabolism.</title>
        <authorList>
            <person name="Dong X."/>
            <person name="Chaisiri K."/>
            <person name="Xia D."/>
            <person name="Armstrong S.D."/>
            <person name="Fang Y."/>
            <person name="Donnelly M.J."/>
            <person name="Kadowaki T."/>
            <person name="McGarry J.W."/>
            <person name="Darby A.C."/>
            <person name="Makepeace B.L."/>
        </authorList>
    </citation>
    <scope>NUCLEOTIDE SEQUENCE [LARGE SCALE GENOMIC DNA]</scope>
    <source>
        <strain evidence="13">UoL-WK</strain>
    </source>
</reference>
<dbReference type="Pfam" id="PF08059">
    <property type="entry name" value="SEP"/>
    <property type="match status" value="1"/>
</dbReference>
<evidence type="ECO:0000256" key="9">
    <source>
        <dbReference type="SAM" id="MobiDB-lite"/>
    </source>
</evidence>
<dbReference type="Gene3D" id="1.10.8.10">
    <property type="entry name" value="DNA helicase RuvA subunit, C-terminal domain"/>
    <property type="match status" value="1"/>
</dbReference>
<dbReference type="SMART" id="SM01310">
    <property type="entry name" value="RICTOR_V"/>
    <property type="match status" value="1"/>
</dbReference>
<keyword evidence="6" id="KW-0333">Golgi apparatus</keyword>